<feature type="compositionally biased region" description="Polar residues" evidence="1">
    <location>
        <begin position="53"/>
        <end position="82"/>
    </location>
</feature>
<protein>
    <submittedName>
        <fullName evidence="3">Uncharacterized protein</fullName>
    </submittedName>
</protein>
<dbReference type="Proteomes" id="UP000831495">
    <property type="component" value="Chromosome"/>
</dbReference>
<evidence type="ECO:0000313" key="3">
    <source>
        <dbReference type="EMBL" id="UQS82032.1"/>
    </source>
</evidence>
<name>A0ABY4P9G5_9LACO</name>
<keyword evidence="2" id="KW-0732">Signal</keyword>
<keyword evidence="4" id="KW-1185">Reference proteome</keyword>
<accession>A0ABY4P9G5</accession>
<evidence type="ECO:0000256" key="1">
    <source>
        <dbReference type="SAM" id="MobiDB-lite"/>
    </source>
</evidence>
<evidence type="ECO:0000256" key="2">
    <source>
        <dbReference type="SAM" id="SignalP"/>
    </source>
</evidence>
<dbReference type="EMBL" id="CP093366">
    <property type="protein sequence ID" value="UQS82032.1"/>
    <property type="molecule type" value="Genomic_DNA"/>
</dbReference>
<reference evidence="3" key="1">
    <citation type="journal article" date="2022" name="Int. J. Syst. Evol. Microbiol.">
        <title>Apilactobacillus apisilvae sp. nov., Nicolia spurrieriana gen. nov. sp. nov., Bombilactobacillus folatiphilus sp. nov. and Bombilactobacillus thymidiniphilus sp. nov., four new lactic acid bacterial isolates from stingless bees Tetragonula carbonaria and Austroplebeia australis.</title>
        <authorList>
            <person name="Oliphant S.A."/>
            <person name="Watson-Haigh N.S."/>
            <person name="Sumby K.M."/>
            <person name="Gardner J."/>
            <person name="Groom S."/>
            <person name="Jiranek V."/>
        </authorList>
    </citation>
    <scope>NUCLEOTIDE SEQUENCE</scope>
    <source>
        <strain evidence="3">SG4_D2</strain>
    </source>
</reference>
<dbReference type="RefSeq" id="WP_249514303.1">
    <property type="nucleotide sequence ID" value="NZ_CP093366.1"/>
</dbReference>
<feature type="region of interest" description="Disordered" evidence="1">
    <location>
        <begin position="53"/>
        <end position="86"/>
    </location>
</feature>
<organism evidence="3 4">
    <name type="scientific">Bombilactobacillus folatiphilus</name>
    <dbReference type="NCBI Taxonomy" id="2923362"/>
    <lineage>
        <taxon>Bacteria</taxon>
        <taxon>Bacillati</taxon>
        <taxon>Bacillota</taxon>
        <taxon>Bacilli</taxon>
        <taxon>Lactobacillales</taxon>
        <taxon>Lactobacillaceae</taxon>
        <taxon>Bombilactobacillus</taxon>
    </lineage>
</organism>
<evidence type="ECO:0000313" key="4">
    <source>
        <dbReference type="Proteomes" id="UP000831495"/>
    </source>
</evidence>
<feature type="signal peptide" evidence="2">
    <location>
        <begin position="1"/>
        <end position="23"/>
    </location>
</feature>
<sequence>MKRRTFFAIIIALSMNLWVPVSQSNSQTRAQEDNFQPKSEINVNHREQATKTIKQTTDEPTPQAVVNQANGSTGTSQASVTITDPDHASSYSKDEVLINQTIFKLENCRGNDNLPVGKIYQWQNAPTDNWFLLERTTSQADIVQNLQMNSTIIVKQKSYHIYNIVQNKSVHTGQLTNIQEDNGGLIIQVQTIGNHKIENSYIFAK</sequence>
<feature type="chain" id="PRO_5046958072" evidence="2">
    <location>
        <begin position="24"/>
        <end position="205"/>
    </location>
</feature>
<proteinExistence type="predicted"/>
<gene>
    <name evidence="3" type="ORF">MOO45_07540</name>
</gene>